<dbReference type="InterPro" id="IPR051264">
    <property type="entry name" value="FAD-oxidored/transferase_4"/>
</dbReference>
<dbReference type="PANTHER" id="PTHR43716:SF2">
    <property type="entry name" value="BLL6224 PROTEIN"/>
    <property type="match status" value="1"/>
</dbReference>
<dbReference type="InterPro" id="IPR006094">
    <property type="entry name" value="Oxid_FAD_bind_N"/>
</dbReference>
<dbReference type="InterPro" id="IPR016171">
    <property type="entry name" value="Vanillyl_alc_oxidase_C-sub2"/>
</dbReference>
<evidence type="ECO:0000256" key="1">
    <source>
        <dbReference type="ARBA" id="ARBA00001974"/>
    </source>
</evidence>
<comment type="cofactor">
    <cofactor evidence="1">
        <name>FAD</name>
        <dbReference type="ChEBI" id="CHEBI:57692"/>
    </cofactor>
</comment>
<reference evidence="7" key="1">
    <citation type="submission" date="2017-05" db="EMBL/GenBank/DDBJ databases">
        <title>Complete and WGS of Bordetella genogroups.</title>
        <authorList>
            <person name="Spilker T."/>
            <person name="Lipuma J."/>
        </authorList>
    </citation>
    <scope>NUCLEOTIDE SEQUENCE [LARGE SCALE GENOMIC DNA]</scope>
    <source>
        <strain evidence="7">AU16122</strain>
    </source>
</reference>
<dbReference type="EMBL" id="NEVM01000005">
    <property type="protein sequence ID" value="OZI32467.1"/>
    <property type="molecule type" value="Genomic_DNA"/>
</dbReference>
<dbReference type="Gene3D" id="3.30.70.2740">
    <property type="match status" value="1"/>
</dbReference>
<comment type="similarity">
    <text evidence="2">Belongs to the FAD-binding oxidoreductase/transferase type 4 family.</text>
</comment>
<gene>
    <name evidence="6" type="ORF">CAL29_24550</name>
</gene>
<organism evidence="6 7">
    <name type="scientific">Bordetella genomosp. 10</name>
    <dbReference type="NCBI Taxonomy" id="1416804"/>
    <lineage>
        <taxon>Bacteria</taxon>
        <taxon>Pseudomonadati</taxon>
        <taxon>Pseudomonadota</taxon>
        <taxon>Betaproteobacteria</taxon>
        <taxon>Burkholderiales</taxon>
        <taxon>Alcaligenaceae</taxon>
        <taxon>Bordetella</taxon>
    </lineage>
</organism>
<dbReference type="InterPro" id="IPR016164">
    <property type="entry name" value="FAD-linked_Oxase-like_C"/>
</dbReference>
<keyword evidence="4" id="KW-0274">FAD</keyword>
<dbReference type="Proteomes" id="UP000216020">
    <property type="component" value="Unassembled WGS sequence"/>
</dbReference>
<dbReference type="PANTHER" id="PTHR43716">
    <property type="entry name" value="D-2-HYDROXYGLUTARATE DEHYDROGENASE, MITOCHONDRIAL"/>
    <property type="match status" value="1"/>
</dbReference>
<name>A0A261S652_9BORD</name>
<dbReference type="Gene3D" id="3.30.43.10">
    <property type="entry name" value="Uridine Diphospho-n-acetylenolpyruvylglucosamine Reductase, domain 2"/>
    <property type="match status" value="1"/>
</dbReference>
<feature type="domain" description="FAD-binding PCMH-type" evidence="5">
    <location>
        <begin position="38"/>
        <end position="219"/>
    </location>
</feature>
<evidence type="ECO:0000256" key="4">
    <source>
        <dbReference type="ARBA" id="ARBA00022827"/>
    </source>
</evidence>
<dbReference type="GO" id="GO:0022904">
    <property type="term" value="P:respiratory electron transport chain"/>
    <property type="evidence" value="ECO:0007669"/>
    <property type="project" value="TreeGrafter"/>
</dbReference>
<proteinExistence type="inferred from homology"/>
<accession>A0A261S652</accession>
<dbReference type="Gene3D" id="1.10.45.10">
    <property type="entry name" value="Vanillyl-alcohol Oxidase, Chain A, domain 4"/>
    <property type="match status" value="1"/>
</dbReference>
<dbReference type="InterPro" id="IPR016166">
    <property type="entry name" value="FAD-bd_PCMH"/>
</dbReference>
<dbReference type="Gene3D" id="3.30.465.10">
    <property type="match status" value="1"/>
</dbReference>
<dbReference type="PROSITE" id="PS51387">
    <property type="entry name" value="FAD_PCMH"/>
    <property type="match status" value="1"/>
</dbReference>
<dbReference type="InterPro" id="IPR004113">
    <property type="entry name" value="FAD-bd_oxidored_4_C"/>
</dbReference>
<dbReference type="SUPFAM" id="SSF56176">
    <property type="entry name" value="FAD-binding/transporter-associated domain-like"/>
    <property type="match status" value="1"/>
</dbReference>
<dbReference type="Gene3D" id="3.30.70.2190">
    <property type="match status" value="1"/>
</dbReference>
<dbReference type="GO" id="GO:0003824">
    <property type="term" value="F:catalytic activity"/>
    <property type="evidence" value="ECO:0007669"/>
    <property type="project" value="InterPro"/>
</dbReference>
<dbReference type="InterPro" id="IPR036318">
    <property type="entry name" value="FAD-bd_PCMH-like_sf"/>
</dbReference>
<dbReference type="InterPro" id="IPR016169">
    <property type="entry name" value="FAD-bd_PCMH_sub2"/>
</dbReference>
<protein>
    <submittedName>
        <fullName evidence="6">FAD-dependent oxidoreductase</fullName>
    </submittedName>
</protein>
<dbReference type="Pfam" id="PF02913">
    <property type="entry name" value="FAD-oxidase_C"/>
    <property type="match status" value="1"/>
</dbReference>
<keyword evidence="7" id="KW-1185">Reference proteome</keyword>
<evidence type="ECO:0000256" key="3">
    <source>
        <dbReference type="ARBA" id="ARBA00022630"/>
    </source>
</evidence>
<dbReference type="GO" id="GO:0071949">
    <property type="term" value="F:FAD binding"/>
    <property type="evidence" value="ECO:0007669"/>
    <property type="project" value="InterPro"/>
</dbReference>
<evidence type="ECO:0000259" key="5">
    <source>
        <dbReference type="PROSITE" id="PS51387"/>
    </source>
</evidence>
<dbReference type="FunFam" id="1.10.45.10:FF:000001">
    <property type="entry name" value="D-lactate dehydrogenase mitochondrial"/>
    <property type="match status" value="1"/>
</dbReference>
<sequence>MHDTAALAGRFERVVGPGRVLTAAEDMNGYQQDWRGRYRGKALAVVLPGSTPEVAEVVKLCAELEMAIVPQGGNTGLTGGAVADGDRPVVLLNLSRMNRIREVDVANNSLTAEAGCILANVREAADARQRQFPLLLGSVGSCEIGGLVSTNAGGTGVLRYGNMRELVLGLEVVLPDGRIWDGLRALRKDNSGYDLKQLFIGAEGTLGVVTAAVLKLFPRLSVSATAMMALAGVREAVDLLRFMQEQIGNRIEAFEILSREQIEIVLKHGHGLQSPMALDAPFYVLMEIADSSPQWDAGAELQNLMEAAFERALIADAVLATDIAKTERIWALRHNISESNKRAGFTVSNDTSVPVSRLPAFIPLVTGRIEQQVAGAIVCHAGHIGDGNIHVIAVLPRDVYATPEQCEEAAARVNLIVHEASVELGGSISAEHGIGKMHVERLERFKPVLDLDMMRAVKAAFDPAGRMNPGKILRA</sequence>
<dbReference type="AlphaFoldDB" id="A0A261S652"/>
<dbReference type="InterPro" id="IPR016167">
    <property type="entry name" value="FAD-bd_PCMH_sub1"/>
</dbReference>
<evidence type="ECO:0000313" key="6">
    <source>
        <dbReference type="EMBL" id="OZI32467.1"/>
    </source>
</evidence>
<keyword evidence="3" id="KW-0285">Flavoprotein</keyword>
<evidence type="ECO:0000256" key="2">
    <source>
        <dbReference type="ARBA" id="ARBA00008000"/>
    </source>
</evidence>
<comment type="caution">
    <text evidence="6">The sequence shown here is derived from an EMBL/GenBank/DDBJ whole genome shotgun (WGS) entry which is preliminary data.</text>
</comment>
<dbReference type="SUPFAM" id="SSF55103">
    <property type="entry name" value="FAD-linked oxidases, C-terminal domain"/>
    <property type="match status" value="1"/>
</dbReference>
<evidence type="ECO:0000313" key="7">
    <source>
        <dbReference type="Proteomes" id="UP000216020"/>
    </source>
</evidence>
<dbReference type="Pfam" id="PF01565">
    <property type="entry name" value="FAD_binding_4"/>
    <property type="match status" value="1"/>
</dbReference>